<dbReference type="InterPro" id="IPR000772">
    <property type="entry name" value="Ricin_B_lectin"/>
</dbReference>
<organism evidence="2 3">
    <name type="scientific">Spirosoma utsteinense</name>
    <dbReference type="NCBI Taxonomy" id="2585773"/>
    <lineage>
        <taxon>Bacteria</taxon>
        <taxon>Pseudomonadati</taxon>
        <taxon>Bacteroidota</taxon>
        <taxon>Cytophagia</taxon>
        <taxon>Cytophagales</taxon>
        <taxon>Cytophagaceae</taxon>
        <taxon>Spirosoma</taxon>
    </lineage>
</organism>
<dbReference type="PROSITE" id="PS50231">
    <property type="entry name" value="RICIN_B_LECTIN"/>
    <property type="match status" value="2"/>
</dbReference>
<dbReference type="RefSeq" id="WP_186742610.1">
    <property type="nucleotide sequence ID" value="NZ_VFIA01000118.1"/>
</dbReference>
<gene>
    <name evidence="2" type="ORF">FH603_5860</name>
</gene>
<accession>A0ABR6WFN1</accession>
<dbReference type="NCBIfam" id="TIGR04183">
    <property type="entry name" value="Por_Secre_tail"/>
    <property type="match status" value="1"/>
</dbReference>
<dbReference type="Pfam" id="PF14200">
    <property type="entry name" value="RicinB_lectin_2"/>
    <property type="match status" value="4"/>
</dbReference>
<evidence type="ECO:0000313" key="3">
    <source>
        <dbReference type="Proteomes" id="UP000700732"/>
    </source>
</evidence>
<feature type="domain" description="Ricin B lectin" evidence="1">
    <location>
        <begin position="353"/>
        <end position="490"/>
    </location>
</feature>
<dbReference type="InterPro" id="IPR035992">
    <property type="entry name" value="Ricin_B-like_lectins"/>
</dbReference>
<dbReference type="EMBL" id="VFIA01000118">
    <property type="protein sequence ID" value="MBC3795324.1"/>
    <property type="molecule type" value="Genomic_DNA"/>
</dbReference>
<feature type="domain" description="Ricin B lectin" evidence="1">
    <location>
        <begin position="117"/>
        <end position="254"/>
    </location>
</feature>
<dbReference type="CDD" id="cd00161">
    <property type="entry name" value="beta-trefoil_Ricin-like"/>
    <property type="match status" value="1"/>
</dbReference>
<evidence type="ECO:0000313" key="2">
    <source>
        <dbReference type="EMBL" id="MBC3795324.1"/>
    </source>
</evidence>
<dbReference type="Proteomes" id="UP000700732">
    <property type="component" value="Unassembled WGS sequence"/>
</dbReference>
<proteinExistence type="predicted"/>
<name>A0ABR6WFN1_9BACT</name>
<evidence type="ECO:0000259" key="1">
    <source>
        <dbReference type="SMART" id="SM00458"/>
    </source>
</evidence>
<dbReference type="InterPro" id="IPR026444">
    <property type="entry name" value="Secre_tail"/>
</dbReference>
<dbReference type="SMART" id="SM00458">
    <property type="entry name" value="RICIN"/>
    <property type="match status" value="2"/>
</dbReference>
<dbReference type="Gene3D" id="2.80.10.50">
    <property type="match status" value="6"/>
</dbReference>
<dbReference type="SUPFAM" id="SSF50370">
    <property type="entry name" value="Ricin B-like lectins"/>
    <property type="match status" value="2"/>
</dbReference>
<keyword evidence="3" id="KW-1185">Reference proteome</keyword>
<sequence>PLDNISHGAVGTGGCSPITQPVSAPVATVSLNWVTSPAGLQVSINGQVRTTPYSQTFVVGSTVSLNVPTPQTSNGASFIYSNGSLGTSLTVPSANTTYTASFLSTAASVVVAPIVSGAVYSIIAKHSGKALSVYSSSKDDGGGIVQWSADGSVDQKWVLTKLSNGYYSIKSVVNSKAMDVYNNSTSDGAPVLQWTPNTQDNQQYKLVDAGGGYYYIVARYSLKYLHMRGNTQLNGAILVQWTKTGLDNQKFRFNPQVVASPAATVSLNWVTSPAGLQVSINGQVRTTPYSQTFVVGSTVSLNVPTPQTSNGASFIYSNGSLGTSLTVPSANTTYTASFLSTAASVVVAPIVSGAVYSIIAKHSGKALSVYSSSKDDGGGIVQWSADGSVDQKWVLTKLSNGYYSIKSVVNSKAMDVYNNSTSDGAPVLQWTPNTQDNQQYKLVDAGGGYYSLVARHSQKYLAIEGSSQNEGAWLQQWPGSGDDNQKFRFTPQGSGRLEALRNEESGFEPSVAVYPNPGVDRVRVSGTGGGAVRLVDVQGRFQLEVASVGDVAEMDVSGLSPGVYLVQIHRGERLISRKLIVNH</sequence>
<protein>
    <recommendedName>
        <fullName evidence="1">Ricin B lectin domain-containing protein</fullName>
    </recommendedName>
</protein>
<reference evidence="2 3" key="1">
    <citation type="submission" date="2019-06" db="EMBL/GenBank/DDBJ databases">
        <title>Spirosoma utsteinense sp. nov. isolated from Antarctic ice-free soils.</title>
        <authorList>
            <person name="Tahon G."/>
        </authorList>
    </citation>
    <scope>NUCLEOTIDE SEQUENCE [LARGE SCALE GENOMIC DNA]</scope>
    <source>
        <strain evidence="2 3">LMG 31447</strain>
    </source>
</reference>
<feature type="non-terminal residue" evidence="2">
    <location>
        <position position="1"/>
    </location>
</feature>
<dbReference type="Pfam" id="PF18962">
    <property type="entry name" value="Por_Secre_tail"/>
    <property type="match status" value="1"/>
</dbReference>
<comment type="caution">
    <text evidence="2">The sequence shown here is derived from an EMBL/GenBank/DDBJ whole genome shotgun (WGS) entry which is preliminary data.</text>
</comment>